<keyword evidence="2" id="KW-0732">Signal</keyword>
<feature type="signal peptide" evidence="2">
    <location>
        <begin position="1"/>
        <end position="16"/>
    </location>
</feature>
<comment type="caution">
    <text evidence="3">The sequence shown here is derived from an EMBL/GenBank/DDBJ whole genome shotgun (WGS) entry which is preliminary data.</text>
</comment>
<dbReference type="EMBL" id="JAUEPO010000004">
    <property type="protein sequence ID" value="KAK3324616.1"/>
    <property type="molecule type" value="Genomic_DNA"/>
</dbReference>
<accession>A0AAE0M9Q1</accession>
<reference evidence="3" key="1">
    <citation type="journal article" date="2023" name="Mol. Phylogenet. Evol.">
        <title>Genome-scale phylogeny and comparative genomics of the fungal order Sordariales.</title>
        <authorList>
            <person name="Hensen N."/>
            <person name="Bonometti L."/>
            <person name="Westerberg I."/>
            <person name="Brannstrom I.O."/>
            <person name="Guillou S."/>
            <person name="Cros-Aarteil S."/>
            <person name="Calhoun S."/>
            <person name="Haridas S."/>
            <person name="Kuo A."/>
            <person name="Mondo S."/>
            <person name="Pangilinan J."/>
            <person name="Riley R."/>
            <person name="LaButti K."/>
            <person name="Andreopoulos B."/>
            <person name="Lipzen A."/>
            <person name="Chen C."/>
            <person name="Yan M."/>
            <person name="Daum C."/>
            <person name="Ng V."/>
            <person name="Clum A."/>
            <person name="Steindorff A."/>
            <person name="Ohm R.A."/>
            <person name="Martin F."/>
            <person name="Silar P."/>
            <person name="Natvig D.O."/>
            <person name="Lalanne C."/>
            <person name="Gautier V."/>
            <person name="Ament-Velasquez S.L."/>
            <person name="Kruys A."/>
            <person name="Hutchinson M.I."/>
            <person name="Powell A.J."/>
            <person name="Barry K."/>
            <person name="Miller A.N."/>
            <person name="Grigoriev I.V."/>
            <person name="Debuchy R."/>
            <person name="Gladieux P."/>
            <person name="Hiltunen Thoren M."/>
            <person name="Johannesson H."/>
        </authorList>
    </citation>
    <scope>NUCLEOTIDE SEQUENCE</scope>
    <source>
        <strain evidence="3">SMH4131-1</strain>
    </source>
</reference>
<proteinExistence type="predicted"/>
<keyword evidence="1" id="KW-0472">Membrane</keyword>
<reference evidence="3" key="2">
    <citation type="submission" date="2023-06" db="EMBL/GenBank/DDBJ databases">
        <authorList>
            <consortium name="Lawrence Berkeley National Laboratory"/>
            <person name="Haridas S."/>
            <person name="Hensen N."/>
            <person name="Bonometti L."/>
            <person name="Westerberg I."/>
            <person name="Brannstrom I.O."/>
            <person name="Guillou S."/>
            <person name="Cros-Aarteil S."/>
            <person name="Calhoun S."/>
            <person name="Kuo A."/>
            <person name="Mondo S."/>
            <person name="Pangilinan J."/>
            <person name="Riley R."/>
            <person name="Labutti K."/>
            <person name="Andreopoulos B."/>
            <person name="Lipzen A."/>
            <person name="Chen C."/>
            <person name="Yanf M."/>
            <person name="Daum C."/>
            <person name="Ng V."/>
            <person name="Clum A."/>
            <person name="Steindorff A."/>
            <person name="Ohm R."/>
            <person name="Martin F."/>
            <person name="Silar P."/>
            <person name="Natvig D."/>
            <person name="Lalanne C."/>
            <person name="Gautier V."/>
            <person name="Ament-Velasquez S.L."/>
            <person name="Kruys A."/>
            <person name="Hutchinson M.I."/>
            <person name="Powell A.J."/>
            <person name="Barry K."/>
            <person name="Miller A.N."/>
            <person name="Grigoriev I.V."/>
            <person name="Debuchy R."/>
            <person name="Gladieux P."/>
            <person name="Thoren M.H."/>
            <person name="Johannesson H."/>
        </authorList>
    </citation>
    <scope>NUCLEOTIDE SEQUENCE</scope>
    <source>
        <strain evidence="3">SMH4131-1</strain>
    </source>
</reference>
<protein>
    <recommendedName>
        <fullName evidence="5">Secreted protein</fullName>
    </recommendedName>
</protein>
<sequence length="110" mass="12223">MSLVRLFCSFIQSTCCGPFCLLPTVFPFSDLRGLFSGSACLLPLSNFCVCCVCVCVLFVCCVKVGDTHPPIDRPLTFWTYMPICRWSITSPVIVERKQTPSAFHCLPCLS</sequence>
<evidence type="ECO:0000256" key="1">
    <source>
        <dbReference type="SAM" id="Phobius"/>
    </source>
</evidence>
<feature type="chain" id="PRO_5042230569" description="Secreted protein" evidence="2">
    <location>
        <begin position="17"/>
        <end position="110"/>
    </location>
</feature>
<evidence type="ECO:0000256" key="2">
    <source>
        <dbReference type="SAM" id="SignalP"/>
    </source>
</evidence>
<gene>
    <name evidence="3" type="ORF">B0T19DRAFT_233747</name>
</gene>
<keyword evidence="1" id="KW-0812">Transmembrane</keyword>
<dbReference type="AlphaFoldDB" id="A0AAE0M9Q1"/>
<dbReference type="Proteomes" id="UP001286456">
    <property type="component" value="Unassembled WGS sequence"/>
</dbReference>
<evidence type="ECO:0000313" key="3">
    <source>
        <dbReference type="EMBL" id="KAK3324616.1"/>
    </source>
</evidence>
<keyword evidence="1" id="KW-1133">Transmembrane helix</keyword>
<organism evidence="3 4">
    <name type="scientific">Cercophora scortea</name>
    <dbReference type="NCBI Taxonomy" id="314031"/>
    <lineage>
        <taxon>Eukaryota</taxon>
        <taxon>Fungi</taxon>
        <taxon>Dikarya</taxon>
        <taxon>Ascomycota</taxon>
        <taxon>Pezizomycotina</taxon>
        <taxon>Sordariomycetes</taxon>
        <taxon>Sordariomycetidae</taxon>
        <taxon>Sordariales</taxon>
        <taxon>Lasiosphaeriaceae</taxon>
        <taxon>Cercophora</taxon>
    </lineage>
</organism>
<name>A0AAE0M9Q1_9PEZI</name>
<feature type="transmembrane region" description="Helical" evidence="1">
    <location>
        <begin position="40"/>
        <end position="62"/>
    </location>
</feature>
<evidence type="ECO:0000313" key="4">
    <source>
        <dbReference type="Proteomes" id="UP001286456"/>
    </source>
</evidence>
<evidence type="ECO:0008006" key="5">
    <source>
        <dbReference type="Google" id="ProtNLM"/>
    </source>
</evidence>
<keyword evidence="4" id="KW-1185">Reference proteome</keyword>